<dbReference type="GO" id="GO:0006259">
    <property type="term" value="P:DNA metabolic process"/>
    <property type="evidence" value="ECO:0007669"/>
    <property type="project" value="UniProtKB-ARBA"/>
</dbReference>
<evidence type="ECO:0000313" key="5">
    <source>
        <dbReference type="Proteomes" id="UP000027341"/>
    </source>
</evidence>
<gene>
    <name evidence="4" type="ORF">EI16_01785</name>
</gene>
<evidence type="ECO:0000256" key="1">
    <source>
        <dbReference type="ARBA" id="ARBA00022722"/>
    </source>
</evidence>
<dbReference type="STRING" id="28885.EI16_01785"/>
<dbReference type="InterPro" id="IPR036397">
    <property type="entry name" value="RNaseH_sf"/>
</dbReference>
<dbReference type="Gene3D" id="3.30.420.10">
    <property type="entry name" value="Ribonuclease H-like superfamily/Ribonuclease H"/>
    <property type="match status" value="1"/>
</dbReference>
<protein>
    <recommendedName>
        <fullName evidence="3">Exonuclease domain-containing protein</fullName>
    </recommendedName>
</protein>
<dbReference type="GO" id="GO:0004527">
    <property type="term" value="F:exonuclease activity"/>
    <property type="evidence" value="ECO:0007669"/>
    <property type="project" value="UniProtKB-KW"/>
</dbReference>
<dbReference type="SUPFAM" id="SSF53098">
    <property type="entry name" value="Ribonuclease H-like"/>
    <property type="match status" value="1"/>
</dbReference>
<sequence>MNRFSSLKHMLVRQWQQYRLKEFEFDFLFDPVPEDEYVCFDCETTGLNPKKDKILTLSAVKIKGNNVLAGESLDLVVQHSGQIHEDSIKIHQLRHLDVQGGV</sequence>
<dbReference type="InterPro" id="IPR013520">
    <property type="entry name" value="Ribonucl_H"/>
</dbReference>
<dbReference type="Proteomes" id="UP000027341">
    <property type="component" value="Unassembled WGS sequence"/>
</dbReference>
<dbReference type="GO" id="GO:0003676">
    <property type="term" value="F:nucleic acid binding"/>
    <property type="evidence" value="ECO:0007669"/>
    <property type="project" value="InterPro"/>
</dbReference>
<reference evidence="4 5" key="1">
    <citation type="submission" date="2014-04" db="EMBL/GenBank/DDBJ databases">
        <title>Draft genome sequence of Hydrogenovibrio marinus MH-110, a model organism for aerobic H2 metabolism.</title>
        <authorList>
            <person name="Cha H.J."/>
            <person name="Jo B.H."/>
            <person name="Hwang B.H."/>
        </authorList>
    </citation>
    <scope>NUCLEOTIDE SEQUENCE [LARGE SCALE GENOMIC DNA]</scope>
    <source>
        <strain evidence="4 5">MH-110</strain>
    </source>
</reference>
<dbReference type="InterPro" id="IPR012337">
    <property type="entry name" value="RNaseH-like_sf"/>
</dbReference>
<dbReference type="Pfam" id="PF00929">
    <property type="entry name" value="RNase_T"/>
    <property type="match status" value="1"/>
</dbReference>
<accession>A0A066ZMM1</accession>
<dbReference type="CDD" id="cd06127">
    <property type="entry name" value="DEDDh"/>
    <property type="match status" value="1"/>
</dbReference>
<dbReference type="AlphaFoldDB" id="A0A066ZMM1"/>
<keyword evidence="5" id="KW-1185">Reference proteome</keyword>
<organism evidence="4 5">
    <name type="scientific">Hydrogenovibrio marinus</name>
    <dbReference type="NCBI Taxonomy" id="28885"/>
    <lineage>
        <taxon>Bacteria</taxon>
        <taxon>Pseudomonadati</taxon>
        <taxon>Pseudomonadota</taxon>
        <taxon>Gammaproteobacteria</taxon>
        <taxon>Thiotrichales</taxon>
        <taxon>Piscirickettsiaceae</taxon>
        <taxon>Hydrogenovibrio</taxon>
    </lineage>
</organism>
<keyword evidence="2" id="KW-0269">Exonuclease</keyword>
<evidence type="ECO:0000313" key="4">
    <source>
        <dbReference type="EMBL" id="KDN95068.1"/>
    </source>
</evidence>
<evidence type="ECO:0000259" key="3">
    <source>
        <dbReference type="Pfam" id="PF00929"/>
    </source>
</evidence>
<keyword evidence="2" id="KW-0378">Hydrolase</keyword>
<evidence type="ECO:0000256" key="2">
    <source>
        <dbReference type="ARBA" id="ARBA00022839"/>
    </source>
</evidence>
<dbReference type="RefSeq" id="WP_272944485.1">
    <property type="nucleotide sequence ID" value="NZ_JMIU01000001.1"/>
</dbReference>
<name>A0A066ZMM1_HYDMR</name>
<feature type="domain" description="Exonuclease" evidence="3">
    <location>
        <begin position="38"/>
        <end position="98"/>
    </location>
</feature>
<comment type="caution">
    <text evidence="4">The sequence shown here is derived from an EMBL/GenBank/DDBJ whole genome shotgun (WGS) entry which is preliminary data.</text>
</comment>
<dbReference type="EMBL" id="JMIU01000001">
    <property type="protein sequence ID" value="KDN95068.1"/>
    <property type="molecule type" value="Genomic_DNA"/>
</dbReference>
<keyword evidence="1" id="KW-0540">Nuclease</keyword>
<proteinExistence type="predicted"/>
<feature type="non-terminal residue" evidence="4">
    <location>
        <position position="102"/>
    </location>
</feature>